<dbReference type="RefSeq" id="WP_124945285.1">
    <property type="nucleotide sequence ID" value="NZ_BHVT01000010.1"/>
</dbReference>
<dbReference type="Proteomes" id="UP000295367">
    <property type="component" value="Unassembled WGS sequence"/>
</dbReference>
<dbReference type="PROSITE" id="PS51257">
    <property type="entry name" value="PROKAR_LIPOPROTEIN"/>
    <property type="match status" value="1"/>
</dbReference>
<reference evidence="1 2" key="1">
    <citation type="submission" date="2019-03" db="EMBL/GenBank/DDBJ databases">
        <title>Genomic Encyclopedia of Type Strains, Phase IV (KMG-IV): sequencing the most valuable type-strain genomes for metagenomic binning, comparative biology and taxonomic classification.</title>
        <authorList>
            <person name="Goeker M."/>
        </authorList>
    </citation>
    <scope>NUCLEOTIDE SEQUENCE [LARGE SCALE GENOMIC DNA]</scope>
    <source>
        <strain evidence="1 2">DSM 100309</strain>
    </source>
</reference>
<evidence type="ECO:0000313" key="2">
    <source>
        <dbReference type="Proteomes" id="UP000295367"/>
    </source>
</evidence>
<dbReference type="EMBL" id="SMCO01000010">
    <property type="protein sequence ID" value="TCV85112.1"/>
    <property type="molecule type" value="Genomic_DNA"/>
</dbReference>
<evidence type="ECO:0000313" key="1">
    <source>
        <dbReference type="EMBL" id="TCV85112.1"/>
    </source>
</evidence>
<comment type="caution">
    <text evidence="1">The sequence shown here is derived from an EMBL/GenBank/DDBJ whole genome shotgun (WGS) entry which is preliminary data.</text>
</comment>
<protein>
    <recommendedName>
        <fullName evidence="3">Lipoprotein</fullName>
    </recommendedName>
</protein>
<proteinExistence type="predicted"/>
<dbReference type="AlphaFoldDB" id="A0A4R3Y114"/>
<organism evidence="1 2">
    <name type="scientific">Sulfurirhabdus autotrophica</name>
    <dbReference type="NCBI Taxonomy" id="1706046"/>
    <lineage>
        <taxon>Bacteria</taxon>
        <taxon>Pseudomonadati</taxon>
        <taxon>Pseudomonadota</taxon>
        <taxon>Betaproteobacteria</taxon>
        <taxon>Nitrosomonadales</taxon>
        <taxon>Sulfuricellaceae</taxon>
        <taxon>Sulfurirhabdus</taxon>
    </lineage>
</organism>
<accession>A0A4R3Y114</accession>
<name>A0A4R3Y114_9PROT</name>
<gene>
    <name evidence="1" type="ORF">EDC63_1101</name>
</gene>
<keyword evidence="2" id="KW-1185">Reference proteome</keyword>
<sequence>MNIRIFSTTVTFLFISACADSNNGISEQIQTQFNASSTGPINLALVGPSSWERVCVLGPYTMNDHAEKILGFKWDATGKTSIGSNDGIYVLTFVKGNEVIAYTEHPRNKGDFMKMKPRCLNREQANLVRQSDNDGCVFLVTNQQAIIQR</sequence>
<evidence type="ECO:0008006" key="3">
    <source>
        <dbReference type="Google" id="ProtNLM"/>
    </source>
</evidence>